<accession>A0A219B9D8</accession>
<dbReference type="Proteomes" id="UP000198462">
    <property type="component" value="Unassembled WGS sequence"/>
</dbReference>
<evidence type="ECO:0000313" key="2">
    <source>
        <dbReference type="Proteomes" id="UP000198462"/>
    </source>
</evidence>
<evidence type="ECO:0000313" key="1">
    <source>
        <dbReference type="EMBL" id="OWV34388.1"/>
    </source>
</evidence>
<proteinExistence type="predicted"/>
<dbReference type="RefSeq" id="WP_088713088.1">
    <property type="nucleotide sequence ID" value="NZ_NFZT01000001.1"/>
</dbReference>
<sequence length="64" mass="7186">MNASDLALIRRRARRYGTAAAEAADLEGTPFSASLSVSLAAFKAAFRQRQREIQTERKEETDER</sequence>
<gene>
    <name evidence="1" type="ORF">B5C34_13585</name>
</gene>
<name>A0A219B9D8_9SPHN</name>
<comment type="caution">
    <text evidence="1">The sequence shown here is derived from an EMBL/GenBank/DDBJ whole genome shotgun (WGS) entry which is preliminary data.</text>
</comment>
<organism evidence="1 2">
    <name type="scientific">Pacificimonas flava</name>
    <dbReference type="NCBI Taxonomy" id="1234595"/>
    <lineage>
        <taxon>Bacteria</taxon>
        <taxon>Pseudomonadati</taxon>
        <taxon>Pseudomonadota</taxon>
        <taxon>Alphaproteobacteria</taxon>
        <taxon>Sphingomonadales</taxon>
        <taxon>Sphingosinicellaceae</taxon>
        <taxon>Pacificimonas</taxon>
    </lineage>
</organism>
<keyword evidence="2" id="KW-1185">Reference proteome</keyword>
<dbReference type="AlphaFoldDB" id="A0A219B9D8"/>
<dbReference type="EMBL" id="NFZT01000001">
    <property type="protein sequence ID" value="OWV34388.1"/>
    <property type="molecule type" value="Genomic_DNA"/>
</dbReference>
<protein>
    <submittedName>
        <fullName evidence="1">Uncharacterized protein</fullName>
    </submittedName>
</protein>
<reference evidence="2" key="1">
    <citation type="submission" date="2017-05" db="EMBL/GenBank/DDBJ databases">
        <authorList>
            <person name="Lin X."/>
        </authorList>
    </citation>
    <scope>NUCLEOTIDE SEQUENCE [LARGE SCALE GENOMIC DNA]</scope>
    <source>
        <strain evidence="2">JLT2012</strain>
    </source>
</reference>